<dbReference type="RefSeq" id="WP_145275190.1">
    <property type="nucleotide sequence ID" value="NZ_CP036426.1"/>
</dbReference>
<sequence>MIVDECRRLSERIAEKRRLRIHVEQLNRFQRARDLLAGHVSRLAPLVNVCRTLRAAGVGEIRLDSAEECRAAIAELHAKYREGADSILDERTLGMNGVLRRIVALADALEAELRERWASYTAARIPSTNREVLDVLAAAFPREVGRIRLLAEQCERARQALPMTTEDFEAFTNVAKSLRRSWDELGGGELPSSVLDFLRSAASLRGASIELLTDEVRGWLHDHGILNSFSVRLTN</sequence>
<dbReference type="AlphaFoldDB" id="A0A518H996"/>
<dbReference type="KEGG" id="tpla:ElP_53520"/>
<dbReference type="Proteomes" id="UP000317835">
    <property type="component" value="Chromosome"/>
</dbReference>
<protein>
    <submittedName>
        <fullName evidence="1">Uncharacterized protein</fullName>
    </submittedName>
</protein>
<dbReference type="EMBL" id="CP036426">
    <property type="protein sequence ID" value="QDV37413.1"/>
    <property type="molecule type" value="Genomic_DNA"/>
</dbReference>
<evidence type="ECO:0000313" key="1">
    <source>
        <dbReference type="EMBL" id="QDV37413.1"/>
    </source>
</evidence>
<dbReference type="OrthoDB" id="511988at2"/>
<proteinExistence type="predicted"/>
<reference evidence="1 2" key="1">
    <citation type="submission" date="2019-02" db="EMBL/GenBank/DDBJ databases">
        <title>Deep-cultivation of Planctomycetes and their phenomic and genomic characterization uncovers novel biology.</title>
        <authorList>
            <person name="Wiegand S."/>
            <person name="Jogler M."/>
            <person name="Boedeker C."/>
            <person name="Pinto D."/>
            <person name="Vollmers J."/>
            <person name="Rivas-Marin E."/>
            <person name="Kohn T."/>
            <person name="Peeters S.H."/>
            <person name="Heuer A."/>
            <person name="Rast P."/>
            <person name="Oberbeckmann S."/>
            <person name="Bunk B."/>
            <person name="Jeske O."/>
            <person name="Meyerdierks A."/>
            <person name="Storesund J.E."/>
            <person name="Kallscheuer N."/>
            <person name="Luecker S."/>
            <person name="Lage O.M."/>
            <person name="Pohl T."/>
            <person name="Merkel B.J."/>
            <person name="Hornburger P."/>
            <person name="Mueller R.-W."/>
            <person name="Bruemmer F."/>
            <person name="Labrenz M."/>
            <person name="Spormann A.M."/>
            <person name="Op den Camp H."/>
            <person name="Overmann J."/>
            <person name="Amann R."/>
            <person name="Jetten M.S.M."/>
            <person name="Mascher T."/>
            <person name="Medema M.H."/>
            <person name="Devos D.P."/>
            <person name="Kaster A.-K."/>
            <person name="Ovreas L."/>
            <person name="Rohde M."/>
            <person name="Galperin M.Y."/>
            <person name="Jogler C."/>
        </authorList>
    </citation>
    <scope>NUCLEOTIDE SEQUENCE [LARGE SCALE GENOMIC DNA]</scope>
    <source>
        <strain evidence="1 2">ElP</strain>
    </source>
</reference>
<name>A0A518H996_9BACT</name>
<keyword evidence="2" id="KW-1185">Reference proteome</keyword>
<organism evidence="1 2">
    <name type="scientific">Tautonia plasticadhaerens</name>
    <dbReference type="NCBI Taxonomy" id="2527974"/>
    <lineage>
        <taxon>Bacteria</taxon>
        <taxon>Pseudomonadati</taxon>
        <taxon>Planctomycetota</taxon>
        <taxon>Planctomycetia</taxon>
        <taxon>Isosphaerales</taxon>
        <taxon>Isosphaeraceae</taxon>
        <taxon>Tautonia</taxon>
    </lineage>
</organism>
<gene>
    <name evidence="1" type="ORF">ElP_53520</name>
</gene>
<accession>A0A518H996</accession>
<evidence type="ECO:0000313" key="2">
    <source>
        <dbReference type="Proteomes" id="UP000317835"/>
    </source>
</evidence>